<sequence>MRDFWSRRKAAVEAEQKAEADAQLETQRAEEEAKLAERSDEELLAEAGLPLPEDITDGEMVQKFLKSQLPKRLKNRALRTLWRSNPVLACLDGLNDYDTDFTFVTPAADFKTTYQVGKGLLAHLDYVAKDAVENEAAESASEEAPELAAETTSLRAPETLGPTIETKPEIPPLEVPAAETAAPETAQTDTPPEEEESMLPASARRMRFHFEAS</sequence>
<proteinExistence type="predicted"/>
<feature type="region of interest" description="Disordered" evidence="1">
    <location>
        <begin position="136"/>
        <end position="213"/>
    </location>
</feature>
<organism evidence="2 3">
    <name type="scientific">Salipiger bermudensis (strain DSM 26914 / JCM 13377 / KCTC 12554 / HTCC2601)</name>
    <name type="common">Pelagibaca bermudensis</name>
    <dbReference type="NCBI Taxonomy" id="314265"/>
    <lineage>
        <taxon>Bacteria</taxon>
        <taxon>Pseudomonadati</taxon>
        <taxon>Pseudomonadota</taxon>
        <taxon>Alphaproteobacteria</taxon>
        <taxon>Rhodobacterales</taxon>
        <taxon>Roseobacteraceae</taxon>
        <taxon>Salipiger</taxon>
    </lineage>
</organism>
<dbReference type="STRING" id="314265.R2601_05093"/>
<accession>Q0FS85</accession>
<evidence type="ECO:0000313" key="3">
    <source>
        <dbReference type="Proteomes" id="UP000006230"/>
    </source>
</evidence>
<evidence type="ECO:0008006" key="4">
    <source>
        <dbReference type="Google" id="ProtNLM"/>
    </source>
</evidence>
<feature type="compositionally biased region" description="Basic and acidic residues" evidence="1">
    <location>
        <begin position="27"/>
        <end position="38"/>
    </location>
</feature>
<dbReference type="Proteomes" id="UP000006230">
    <property type="component" value="Unassembled WGS sequence"/>
</dbReference>
<feature type="compositionally biased region" description="Acidic residues" evidence="1">
    <location>
        <begin position="136"/>
        <end position="145"/>
    </location>
</feature>
<gene>
    <name evidence="2" type="ORF">R2601_05093</name>
</gene>
<dbReference type="RefSeq" id="WP_007802722.1">
    <property type="nucleotide sequence ID" value="NZ_DS022277.1"/>
</dbReference>
<feature type="compositionally biased region" description="Low complexity" evidence="1">
    <location>
        <begin position="175"/>
        <end position="190"/>
    </location>
</feature>
<name>Q0FS85_SALBH</name>
<dbReference type="EMBL" id="AATQ01000009">
    <property type="protein sequence ID" value="EAU47116.1"/>
    <property type="molecule type" value="Genomic_DNA"/>
</dbReference>
<dbReference type="OrthoDB" id="8100830at2"/>
<dbReference type="HOGENOM" id="CLU_099834_0_0_5"/>
<protein>
    <recommendedName>
        <fullName evidence="4">DUF3306 domain-containing protein</fullName>
    </recommendedName>
</protein>
<dbReference type="InterPro" id="IPR021735">
    <property type="entry name" value="DUF3306"/>
</dbReference>
<comment type="caution">
    <text evidence="2">The sequence shown here is derived from an EMBL/GenBank/DDBJ whole genome shotgun (WGS) entry which is preliminary data.</text>
</comment>
<dbReference type="AlphaFoldDB" id="Q0FS85"/>
<feature type="region of interest" description="Disordered" evidence="1">
    <location>
        <begin position="16"/>
        <end position="41"/>
    </location>
</feature>
<reference evidence="2 3" key="1">
    <citation type="journal article" date="2010" name="J. Bacteriol.">
        <title>Genome sequences of Pelagibaca bermudensis HTCC2601T and Maritimibacter alkaliphilus HTCC2654T, the type strains of two marine Roseobacter genera.</title>
        <authorList>
            <person name="Thrash J.C."/>
            <person name="Cho J.C."/>
            <person name="Ferriera S."/>
            <person name="Johnson J."/>
            <person name="Vergin K.L."/>
            <person name="Giovannoni S.J."/>
        </authorList>
    </citation>
    <scope>NUCLEOTIDE SEQUENCE [LARGE SCALE GENOMIC DNA]</scope>
    <source>
        <strain evidence="3">DSM 26914 / JCM 13377 / KCTC 12554 / HTCC2601</strain>
    </source>
</reference>
<dbReference type="Pfam" id="PF11748">
    <property type="entry name" value="DUF3306"/>
    <property type="match status" value="1"/>
</dbReference>
<dbReference type="eggNOG" id="ENOG503302S">
    <property type="taxonomic scope" value="Bacteria"/>
</dbReference>
<keyword evidence="3" id="KW-1185">Reference proteome</keyword>
<evidence type="ECO:0000256" key="1">
    <source>
        <dbReference type="SAM" id="MobiDB-lite"/>
    </source>
</evidence>
<evidence type="ECO:0000313" key="2">
    <source>
        <dbReference type="EMBL" id="EAU47116.1"/>
    </source>
</evidence>